<accession>A0AAX3SH29</accession>
<evidence type="ECO:0000313" key="3">
    <source>
        <dbReference type="EMBL" id="WFF79303.1"/>
    </source>
</evidence>
<name>A0AAX3SH29_9BURK</name>
<feature type="region of interest" description="Disordered" evidence="2">
    <location>
        <begin position="692"/>
        <end position="766"/>
    </location>
</feature>
<dbReference type="AlphaFoldDB" id="A0AAX3SH29"/>
<evidence type="ECO:0000313" key="4">
    <source>
        <dbReference type="Proteomes" id="UP001219066"/>
    </source>
</evidence>
<organism evidence="3 4">
    <name type="scientific">Delftia tsuruhatensis</name>
    <dbReference type="NCBI Taxonomy" id="180282"/>
    <lineage>
        <taxon>Bacteria</taxon>
        <taxon>Pseudomonadati</taxon>
        <taxon>Pseudomonadota</taxon>
        <taxon>Betaproteobacteria</taxon>
        <taxon>Burkholderiales</taxon>
        <taxon>Comamonadaceae</taxon>
        <taxon>Delftia</taxon>
    </lineage>
</organism>
<dbReference type="Pfam" id="PF16510">
    <property type="entry name" value="P22_portal"/>
    <property type="match status" value="1"/>
</dbReference>
<protein>
    <recommendedName>
        <fullName evidence="5">Portal protein</fullName>
    </recommendedName>
</protein>
<dbReference type="InterPro" id="IPR032427">
    <property type="entry name" value="P22_portal"/>
</dbReference>
<feature type="coiled-coil region" evidence="1">
    <location>
        <begin position="416"/>
        <end position="443"/>
    </location>
</feature>
<keyword evidence="1" id="KW-0175">Coiled coil</keyword>
<gene>
    <name evidence="3" type="ORF">PYR84_20455</name>
</gene>
<evidence type="ECO:0000256" key="1">
    <source>
        <dbReference type="SAM" id="Coils"/>
    </source>
</evidence>
<sequence length="766" mass="85039">MSTAQNYAEIDPVDTPDGDVPLTLAEYRSIHEEIDAQPRAWRRTADREMDYADGNQLETELIRHMKSQGIPVVRENLIAGSLEGIRGYEKSTRTDWRVTPNGQPGGQDVADAINFKLNEAERNAKADDACSDAFYPQIGVGIGWAEVSRSDDPFGYPYQCLAIHRNEIHWDWSSIKPDLSDARWLRRQRWMHPSRIARVFPEHKELVRQFGRAGVNWWSGYDTMDAGASTGLSRAWNVAREWTTMEDRWHNPVSKEVCLTELWYRRWSDVVVLKSPDGRVVEYDENNPAHVYALVNKAAKSMRATVAKIRRSYWLGPHVLFDGPTPYAHRHFPYVPFWGFREDSTNVPYGYIRNLLDMQDTLNNGNSRLRWGMGAFRTERTKGAVDMTDDQFRRTIGRPDADIVLNAAHMQQNGARFKVERDFQATAQQLEQLENARRAIERVNPAAAGAFSGRRGTATSGVQEQTQVEQANQSLAYMIGNFKTSRTMVGELLMSMIVQDLGQDEQTIIIEGDAITADRAVTINKPEEDPVTGIPYLSNDLQRTRLLVGLEDVPSSSTFRAQQLSTMSEVVKSMPPQFQAVTMPMMASLMDVPFKRQLVDALKAAAAQESPEQVEQRIQQEVQAALAKAGHDLKARELEMKERLTDAQIKKVMADAVQVGVQAAFSAMQGGAQVAMNPAIAPIADAIMTGAGYQKPNPGGDDPDFPVPGVAAGGPAPRPGGPGAADDTDQVRENTSPAFPPIPQEPARGMQGIETPTDGDNLPPGA</sequence>
<reference evidence="3" key="1">
    <citation type="submission" date="2023-03" db="EMBL/GenBank/DDBJ databases">
        <title>Synergistic degradation of erythromycin by symbiotic bacteria Ery-6A and Ery-6B and application in simulated water remediation.</title>
        <authorList>
            <person name="Xu S."/>
        </authorList>
    </citation>
    <scope>NUCLEOTIDE SEQUENCE</scope>
    <source>
        <strain evidence="3">Ery-6A</strain>
    </source>
</reference>
<evidence type="ECO:0008006" key="5">
    <source>
        <dbReference type="Google" id="ProtNLM"/>
    </source>
</evidence>
<dbReference type="RefSeq" id="WP_277848703.1">
    <property type="nucleotide sequence ID" value="NZ_CP120956.1"/>
</dbReference>
<dbReference type="EMBL" id="CP120956">
    <property type="protein sequence ID" value="WFF79303.1"/>
    <property type="molecule type" value="Genomic_DNA"/>
</dbReference>
<proteinExistence type="predicted"/>
<evidence type="ECO:0000256" key="2">
    <source>
        <dbReference type="SAM" id="MobiDB-lite"/>
    </source>
</evidence>
<dbReference type="Proteomes" id="UP001219066">
    <property type="component" value="Chromosome"/>
</dbReference>